<evidence type="ECO:0000256" key="6">
    <source>
        <dbReference type="ARBA" id="ARBA00023136"/>
    </source>
</evidence>
<dbReference type="InterPro" id="IPR010656">
    <property type="entry name" value="DctM"/>
</dbReference>
<keyword evidence="10" id="KW-1185">Reference proteome</keyword>
<keyword evidence="6 7" id="KW-0472">Membrane</keyword>
<evidence type="ECO:0000256" key="4">
    <source>
        <dbReference type="ARBA" id="ARBA00022692"/>
    </source>
</evidence>
<dbReference type="PIRSF" id="PIRSF006066">
    <property type="entry name" value="HI0050"/>
    <property type="match status" value="1"/>
</dbReference>
<dbReference type="NCBIfam" id="TIGR00786">
    <property type="entry name" value="dctM"/>
    <property type="match status" value="1"/>
</dbReference>
<dbReference type="GO" id="GO:0022857">
    <property type="term" value="F:transmembrane transporter activity"/>
    <property type="evidence" value="ECO:0007669"/>
    <property type="project" value="TreeGrafter"/>
</dbReference>
<comment type="subcellular location">
    <subcellularLocation>
        <location evidence="1">Cell inner membrane</location>
        <topology evidence="1">Multi-pass membrane protein</topology>
    </subcellularLocation>
</comment>
<feature type="transmembrane region" description="Helical" evidence="7">
    <location>
        <begin position="217"/>
        <end position="239"/>
    </location>
</feature>
<dbReference type="AlphaFoldDB" id="S0FQL1"/>
<dbReference type="PANTHER" id="PTHR33362:SF2">
    <property type="entry name" value="TRAP TRANSPORTER LARGE PERMEASE PROTEIN"/>
    <property type="match status" value="1"/>
</dbReference>
<feature type="transmembrane region" description="Helical" evidence="7">
    <location>
        <begin position="12"/>
        <end position="37"/>
    </location>
</feature>
<keyword evidence="3" id="KW-0997">Cell inner membrane</keyword>
<feature type="transmembrane region" description="Helical" evidence="7">
    <location>
        <begin position="105"/>
        <end position="126"/>
    </location>
</feature>
<feature type="transmembrane region" description="Helical" evidence="7">
    <location>
        <begin position="384"/>
        <end position="404"/>
    </location>
</feature>
<reference evidence="9 10" key="1">
    <citation type="journal article" date="2013" name="Genome Announc.">
        <title>Draft Genome Sequence of Desulfotignum phosphitoxidans DSM 13687 Strain FiPS-3.</title>
        <authorList>
            <person name="Poehlein A."/>
            <person name="Daniel R."/>
            <person name="Simeonova D.D."/>
        </authorList>
    </citation>
    <scope>NUCLEOTIDE SEQUENCE [LARGE SCALE GENOMIC DNA]</scope>
    <source>
        <strain evidence="9 10">DSM 13687</strain>
    </source>
</reference>
<keyword evidence="2" id="KW-1003">Cell membrane</keyword>
<keyword evidence="5 7" id="KW-1133">Transmembrane helix</keyword>
<feature type="domain" description="TRAP C4-dicarboxylate transport system permease DctM subunit" evidence="8">
    <location>
        <begin position="11"/>
        <end position="425"/>
    </location>
</feature>
<evidence type="ECO:0000256" key="5">
    <source>
        <dbReference type="ARBA" id="ARBA00022989"/>
    </source>
</evidence>
<accession>S0FQL1</accession>
<name>S0FQL1_9BACT</name>
<feature type="transmembrane region" description="Helical" evidence="7">
    <location>
        <begin position="138"/>
        <end position="162"/>
    </location>
</feature>
<evidence type="ECO:0000256" key="2">
    <source>
        <dbReference type="ARBA" id="ARBA00022475"/>
    </source>
</evidence>
<keyword evidence="4 7" id="KW-0812">Transmembrane</keyword>
<feature type="transmembrane region" description="Helical" evidence="7">
    <location>
        <begin position="168"/>
        <end position="196"/>
    </location>
</feature>
<organism evidence="9 10">
    <name type="scientific">Desulfotignum phosphitoxidans DSM 13687</name>
    <dbReference type="NCBI Taxonomy" id="1286635"/>
    <lineage>
        <taxon>Bacteria</taxon>
        <taxon>Pseudomonadati</taxon>
        <taxon>Thermodesulfobacteriota</taxon>
        <taxon>Desulfobacteria</taxon>
        <taxon>Desulfobacterales</taxon>
        <taxon>Desulfobacteraceae</taxon>
        <taxon>Desulfotignum</taxon>
    </lineage>
</organism>
<feature type="transmembrane region" description="Helical" evidence="7">
    <location>
        <begin position="245"/>
        <end position="264"/>
    </location>
</feature>
<feature type="transmembrane region" description="Helical" evidence="7">
    <location>
        <begin position="316"/>
        <end position="339"/>
    </location>
</feature>
<feature type="transmembrane region" description="Helical" evidence="7">
    <location>
        <begin position="416"/>
        <end position="437"/>
    </location>
</feature>
<dbReference type="RefSeq" id="WP_006968612.1">
    <property type="nucleotide sequence ID" value="NZ_APJX01000016.1"/>
</dbReference>
<dbReference type="PATRIC" id="fig|1286635.3.peg.4654"/>
<feature type="transmembrane region" description="Helical" evidence="7">
    <location>
        <begin position="81"/>
        <end position="99"/>
    </location>
</feature>
<feature type="transmembrane region" description="Helical" evidence="7">
    <location>
        <begin position="346"/>
        <end position="372"/>
    </location>
</feature>
<proteinExistence type="predicted"/>
<dbReference type="Pfam" id="PF06808">
    <property type="entry name" value="DctM"/>
    <property type="match status" value="1"/>
</dbReference>
<sequence>MTTILFSISLLVMLVALISIGVPIYASFGAVALFYGFSAGVDLSYIVGGSTWNLGSFAMLALPLFILAGYTMEKSGVTTSLIRWVNSLVGGMKGSLGAVSVISTALFGAISGSNASAVATVGTILIPQLKKAGYDIRYATALIACAAPIATLIPPSIAMILFSITAGLPVTVCFLSTIGPGILITIGYTLFNYIVVRKDPNVTVMKKEHLGIKIKEIGAATAKGMPGLFMPVLVLGGIYSGKFSPTEAAAMAVVYVIIIGVFVYRKLTWKNFFAASVGAGRSTGIIMVMMFFILALGRELILGGFPELMANFILDIAGGNTILILLMLNVCLLVIGMFLDDCSGSILAAILLLPLAVKAGIHPIHFAAIAGVNLGMGNVTPPCAPLLLMAGAISGTPLKEYFWWGIKMQMTVHLPVVLLVTYIPDLALFLPKIILGIQ</sequence>
<protein>
    <submittedName>
        <fullName evidence="9">TRAP-type C4-dicarboxylate permease, large subunit DctM</fullName>
    </submittedName>
</protein>
<comment type="caution">
    <text evidence="9">The sequence shown here is derived from an EMBL/GenBank/DDBJ whole genome shotgun (WGS) entry which is preliminary data.</text>
</comment>
<dbReference type="EMBL" id="APJX01000016">
    <property type="protein sequence ID" value="EMS77368.1"/>
    <property type="molecule type" value="Genomic_DNA"/>
</dbReference>
<evidence type="ECO:0000313" key="10">
    <source>
        <dbReference type="Proteomes" id="UP000014216"/>
    </source>
</evidence>
<evidence type="ECO:0000256" key="3">
    <source>
        <dbReference type="ARBA" id="ARBA00022519"/>
    </source>
</evidence>
<dbReference type="GO" id="GO:0005886">
    <property type="term" value="C:plasma membrane"/>
    <property type="evidence" value="ECO:0007669"/>
    <property type="project" value="UniProtKB-SubCell"/>
</dbReference>
<evidence type="ECO:0000313" key="9">
    <source>
        <dbReference type="EMBL" id="EMS77368.1"/>
    </source>
</evidence>
<evidence type="ECO:0000259" key="8">
    <source>
        <dbReference type="Pfam" id="PF06808"/>
    </source>
</evidence>
<dbReference type="PANTHER" id="PTHR33362">
    <property type="entry name" value="SIALIC ACID TRAP TRANSPORTER PERMEASE PROTEIN SIAT-RELATED"/>
    <property type="match status" value="1"/>
</dbReference>
<dbReference type="Proteomes" id="UP000014216">
    <property type="component" value="Unassembled WGS sequence"/>
</dbReference>
<dbReference type="OrthoDB" id="9790209at2"/>
<evidence type="ECO:0000256" key="7">
    <source>
        <dbReference type="SAM" id="Phobius"/>
    </source>
</evidence>
<feature type="transmembrane region" description="Helical" evidence="7">
    <location>
        <begin position="271"/>
        <end position="296"/>
    </location>
</feature>
<gene>
    <name evidence="9" type="primary">dctM</name>
    <name evidence="9" type="ORF">Dpo_16c00210</name>
</gene>
<evidence type="ECO:0000256" key="1">
    <source>
        <dbReference type="ARBA" id="ARBA00004429"/>
    </source>
</evidence>
<feature type="transmembrane region" description="Helical" evidence="7">
    <location>
        <begin position="43"/>
        <end position="69"/>
    </location>
</feature>
<dbReference type="InterPro" id="IPR004681">
    <property type="entry name" value="TRAP_DctM"/>
</dbReference>